<dbReference type="PROSITE" id="PS51257">
    <property type="entry name" value="PROKAR_LIPOPROTEIN"/>
    <property type="match status" value="1"/>
</dbReference>
<feature type="compositionally biased region" description="Low complexity" evidence="1">
    <location>
        <begin position="68"/>
        <end position="88"/>
    </location>
</feature>
<evidence type="ECO:0000256" key="2">
    <source>
        <dbReference type="SAM" id="SignalP"/>
    </source>
</evidence>
<name>A0ABT5F2W8_9BACT</name>
<gene>
    <name evidence="3" type="ORF">POL67_39160</name>
</gene>
<feature type="compositionally biased region" description="Pro residues" evidence="1">
    <location>
        <begin position="57"/>
        <end position="67"/>
    </location>
</feature>
<dbReference type="Proteomes" id="UP001221411">
    <property type="component" value="Unassembled WGS sequence"/>
</dbReference>
<evidence type="ECO:0000256" key="1">
    <source>
        <dbReference type="SAM" id="MobiDB-lite"/>
    </source>
</evidence>
<feature type="region of interest" description="Disordered" evidence="1">
    <location>
        <begin position="23"/>
        <end position="98"/>
    </location>
</feature>
<reference evidence="3 4" key="1">
    <citation type="submission" date="2022-11" db="EMBL/GenBank/DDBJ databases">
        <title>Minimal conservation of predation-associated metabolite biosynthetic gene clusters underscores biosynthetic potential of Myxococcota including descriptions for ten novel species: Archangium lansinium sp. nov., Myxococcus landrumus sp. nov., Nannocystis bai.</title>
        <authorList>
            <person name="Ahearne A."/>
            <person name="Stevens C."/>
            <person name="Dowd S."/>
        </authorList>
    </citation>
    <scope>NUCLEOTIDE SEQUENCE [LARGE SCALE GENOMIC DNA]</scope>
    <source>
        <strain evidence="3 4">RJM3</strain>
    </source>
</reference>
<evidence type="ECO:0008006" key="5">
    <source>
        <dbReference type="Google" id="ProtNLM"/>
    </source>
</evidence>
<keyword evidence="2" id="KW-0732">Signal</keyword>
<feature type="compositionally biased region" description="Low complexity" evidence="1">
    <location>
        <begin position="43"/>
        <end position="56"/>
    </location>
</feature>
<protein>
    <recommendedName>
        <fullName evidence="5">DUF3558 domain-containing protein</fullName>
    </recommendedName>
</protein>
<feature type="signal peptide" evidence="2">
    <location>
        <begin position="1"/>
        <end position="20"/>
    </location>
</feature>
<dbReference type="RefSeq" id="WP_271925869.1">
    <property type="nucleotide sequence ID" value="NZ_JAQNDO010000001.1"/>
</dbReference>
<comment type="caution">
    <text evidence="3">The sequence shown here is derived from an EMBL/GenBank/DDBJ whole genome shotgun (WGS) entry which is preliminary data.</text>
</comment>
<keyword evidence="4" id="KW-1185">Reference proteome</keyword>
<evidence type="ECO:0000313" key="3">
    <source>
        <dbReference type="EMBL" id="MDC0747416.1"/>
    </source>
</evidence>
<proteinExistence type="predicted"/>
<accession>A0ABT5F2W8</accession>
<dbReference type="EMBL" id="JAQNDO010000001">
    <property type="protein sequence ID" value="MDC0747416.1"/>
    <property type="molecule type" value="Genomic_DNA"/>
</dbReference>
<feature type="chain" id="PRO_5046743266" description="DUF3558 domain-containing protein" evidence="2">
    <location>
        <begin position="21"/>
        <end position="242"/>
    </location>
</feature>
<organism evidence="3 4">
    <name type="scientific">Polyangium mundeleinium</name>
    <dbReference type="NCBI Taxonomy" id="2995306"/>
    <lineage>
        <taxon>Bacteria</taxon>
        <taxon>Pseudomonadati</taxon>
        <taxon>Myxococcota</taxon>
        <taxon>Polyangia</taxon>
        <taxon>Polyangiales</taxon>
        <taxon>Polyangiaceae</taxon>
        <taxon>Polyangium</taxon>
    </lineage>
</organism>
<evidence type="ECO:0000313" key="4">
    <source>
        <dbReference type="Proteomes" id="UP001221411"/>
    </source>
</evidence>
<sequence>MPSLISRAGQGALLALFVLAAGCRDEPSPTPEGRASQVPANEKPVPTSVASASPKATPAPKPTPAPTPRASAAPASEPSASASAAVEPPALPPDPPLDCDIVLTPEEIKAACGVEVEADAKQPTEDIGAERTCSRRWNSKDAGTLSLLVVRQASDAEAKDRFKDIEGEVSGIEAISGLGDVARRYVKKGAGGHPIFNVEVVKGRFDVQVFNPKITLGDTTVGPVCDHAGLEKLLAKAVTRLP</sequence>